<accession>A0ABW0ISH8</accession>
<proteinExistence type="predicted"/>
<keyword evidence="1" id="KW-0812">Transmembrane</keyword>
<feature type="transmembrane region" description="Helical" evidence="1">
    <location>
        <begin position="67"/>
        <end position="86"/>
    </location>
</feature>
<keyword evidence="3" id="KW-1185">Reference proteome</keyword>
<feature type="transmembrane region" description="Helical" evidence="1">
    <location>
        <begin position="42"/>
        <end position="61"/>
    </location>
</feature>
<reference evidence="3" key="1">
    <citation type="journal article" date="2019" name="Int. J. Syst. Evol. Microbiol.">
        <title>The Global Catalogue of Microorganisms (GCM) 10K type strain sequencing project: providing services to taxonomists for standard genome sequencing and annotation.</title>
        <authorList>
            <consortium name="The Broad Institute Genomics Platform"/>
            <consortium name="The Broad Institute Genome Sequencing Center for Infectious Disease"/>
            <person name="Wu L."/>
            <person name="Ma J."/>
        </authorList>
    </citation>
    <scope>NUCLEOTIDE SEQUENCE [LARGE SCALE GENOMIC DNA]</scope>
    <source>
        <strain evidence="3">NCAIM B.01391</strain>
    </source>
</reference>
<keyword evidence="1" id="KW-0472">Membrane</keyword>
<organism evidence="2 3">
    <name type="scientific">Bosea eneae</name>
    <dbReference type="NCBI Taxonomy" id="151454"/>
    <lineage>
        <taxon>Bacteria</taxon>
        <taxon>Pseudomonadati</taxon>
        <taxon>Pseudomonadota</taxon>
        <taxon>Alphaproteobacteria</taxon>
        <taxon>Hyphomicrobiales</taxon>
        <taxon>Boseaceae</taxon>
        <taxon>Bosea</taxon>
    </lineage>
</organism>
<evidence type="ECO:0000313" key="3">
    <source>
        <dbReference type="Proteomes" id="UP001596053"/>
    </source>
</evidence>
<feature type="transmembrane region" description="Helical" evidence="1">
    <location>
        <begin position="98"/>
        <end position="116"/>
    </location>
</feature>
<name>A0ABW0ISH8_9HYPH</name>
<dbReference type="Pfam" id="PF10067">
    <property type="entry name" value="DUF2306"/>
    <property type="match status" value="1"/>
</dbReference>
<dbReference type="EMBL" id="JBHSLW010000013">
    <property type="protein sequence ID" value="MFC5420214.1"/>
    <property type="molecule type" value="Genomic_DNA"/>
</dbReference>
<keyword evidence="1" id="KW-1133">Transmembrane helix</keyword>
<evidence type="ECO:0000313" key="2">
    <source>
        <dbReference type="EMBL" id="MFC5420214.1"/>
    </source>
</evidence>
<dbReference type="RefSeq" id="WP_377798460.1">
    <property type="nucleotide sequence ID" value="NZ_JBHSLW010000013.1"/>
</dbReference>
<protein>
    <submittedName>
        <fullName evidence="2">DUF2306 domain-containing protein</fullName>
    </submittedName>
</protein>
<evidence type="ECO:0000256" key="1">
    <source>
        <dbReference type="SAM" id="Phobius"/>
    </source>
</evidence>
<feature type="transmembrane region" description="Helical" evidence="1">
    <location>
        <begin position="12"/>
        <end position="33"/>
    </location>
</feature>
<comment type="caution">
    <text evidence="2">The sequence shown here is derived from an EMBL/GenBank/DDBJ whole genome shotgun (WGS) entry which is preliminary data.</text>
</comment>
<sequence length="134" mass="14258">MTLAPLLAAPTVMQLHALAALVSLAAGLTVLFLRKGTPRHRLIGWIFVVAMTVTAISSAFITSNGHYSAIHLLSVLTIVTLPRAIIMRRRGNIAGHRAAMLWLFAGLALAGAFTLMPGRMMNKVVFGQATAAAR</sequence>
<dbReference type="InterPro" id="IPR018750">
    <property type="entry name" value="DUF2306_membrane"/>
</dbReference>
<gene>
    <name evidence="2" type="ORF">ACFPOB_11660</name>
</gene>
<dbReference type="Proteomes" id="UP001596053">
    <property type="component" value="Unassembled WGS sequence"/>
</dbReference>